<keyword evidence="1" id="KW-1133">Transmembrane helix</keyword>
<evidence type="ECO:0000313" key="2">
    <source>
        <dbReference type="EMBL" id="SDI82244.1"/>
    </source>
</evidence>
<sequence>MNKRNKLANRDRQARLQAIQVQQKTAERRKNIAVYGTVLLLAAAIAAAVTFVIVDEIRQDAALTAAAEAPIDGVQTFEDLSRNHTETPVDYPQSPGAGGDHAPVWTNCGVYTEPISETRAVHTLEHGAAWISYRADLDPAGVEALTELVGERSYVLLSPVEGQESAVTATAWGTQLAVEDPEDPRLETFLAKYVQGPQTPEAGAPCTGGVDA</sequence>
<dbReference type="STRING" id="335973.SAMN04488693_12521"/>
<dbReference type="RefSeq" id="WP_090588156.1">
    <property type="nucleotide sequence ID" value="NZ_FNDT01000025.1"/>
</dbReference>
<protein>
    <recommendedName>
        <fullName evidence="4">DUF3105 domain-containing protein</fullName>
    </recommendedName>
</protein>
<dbReference type="Pfam" id="PF11303">
    <property type="entry name" value="DUF3105"/>
    <property type="match status" value="1"/>
</dbReference>
<evidence type="ECO:0000313" key="3">
    <source>
        <dbReference type="Proteomes" id="UP000199258"/>
    </source>
</evidence>
<dbReference type="AlphaFoldDB" id="A0A1G8NPY5"/>
<organism evidence="2 3">
    <name type="scientific">Arthrobacter subterraneus</name>
    <dbReference type="NCBI Taxonomy" id="335973"/>
    <lineage>
        <taxon>Bacteria</taxon>
        <taxon>Bacillati</taxon>
        <taxon>Actinomycetota</taxon>
        <taxon>Actinomycetes</taxon>
        <taxon>Micrococcales</taxon>
        <taxon>Micrococcaceae</taxon>
        <taxon>Arthrobacter</taxon>
    </lineage>
</organism>
<gene>
    <name evidence="2" type="ORF">SAMN04488693_12521</name>
</gene>
<reference evidence="2 3" key="1">
    <citation type="submission" date="2016-10" db="EMBL/GenBank/DDBJ databases">
        <authorList>
            <person name="de Groot N.N."/>
        </authorList>
    </citation>
    <scope>NUCLEOTIDE SEQUENCE [LARGE SCALE GENOMIC DNA]</scope>
    <source>
        <strain evidence="2 3">NP_1H</strain>
    </source>
</reference>
<feature type="transmembrane region" description="Helical" evidence="1">
    <location>
        <begin position="32"/>
        <end position="54"/>
    </location>
</feature>
<keyword evidence="3" id="KW-1185">Reference proteome</keyword>
<accession>A0A1G8NPY5</accession>
<name>A0A1G8NPY5_9MICC</name>
<keyword evidence="1" id="KW-0472">Membrane</keyword>
<dbReference type="EMBL" id="FNDT01000025">
    <property type="protein sequence ID" value="SDI82244.1"/>
    <property type="molecule type" value="Genomic_DNA"/>
</dbReference>
<dbReference type="OrthoDB" id="164831at2"/>
<evidence type="ECO:0000256" key="1">
    <source>
        <dbReference type="SAM" id="Phobius"/>
    </source>
</evidence>
<proteinExistence type="predicted"/>
<evidence type="ECO:0008006" key="4">
    <source>
        <dbReference type="Google" id="ProtNLM"/>
    </source>
</evidence>
<keyword evidence="1" id="KW-0812">Transmembrane</keyword>
<dbReference type="Proteomes" id="UP000199258">
    <property type="component" value="Unassembled WGS sequence"/>
</dbReference>
<dbReference type="InterPro" id="IPR021454">
    <property type="entry name" value="DUF3105"/>
</dbReference>